<dbReference type="GO" id="GO:0009252">
    <property type="term" value="P:peptidoglycan biosynthetic process"/>
    <property type="evidence" value="ECO:0007669"/>
    <property type="project" value="UniProtKB-UniRule"/>
</dbReference>
<dbReference type="InterPro" id="IPR004101">
    <property type="entry name" value="Mur_ligase_C"/>
</dbReference>
<keyword evidence="5 14" id="KW-0436">Ligase</keyword>
<dbReference type="PANTHER" id="PTHR43445:SF3">
    <property type="entry name" value="UDP-N-ACETYLMURAMATE--L-ALANINE LIGASE"/>
    <property type="match status" value="1"/>
</dbReference>
<dbReference type="EC" id="6.3.2.8" evidence="3 14"/>
<dbReference type="Proteomes" id="UP000190105">
    <property type="component" value="Unassembled WGS sequence"/>
</dbReference>
<dbReference type="InterPro" id="IPR036615">
    <property type="entry name" value="Mur_ligase_C_dom_sf"/>
</dbReference>
<evidence type="ECO:0000256" key="11">
    <source>
        <dbReference type="ARBA" id="ARBA00023306"/>
    </source>
</evidence>
<evidence type="ECO:0000256" key="14">
    <source>
        <dbReference type="HAMAP-Rule" id="MF_00046"/>
    </source>
</evidence>
<organism evidence="18 19">
    <name type="scientific">Caloramator quimbayensis</name>
    <dbReference type="NCBI Taxonomy" id="1147123"/>
    <lineage>
        <taxon>Bacteria</taxon>
        <taxon>Bacillati</taxon>
        <taxon>Bacillota</taxon>
        <taxon>Clostridia</taxon>
        <taxon>Eubacteriales</taxon>
        <taxon>Clostridiaceae</taxon>
        <taxon>Caloramator</taxon>
    </lineage>
</organism>
<dbReference type="Pfam" id="PF02875">
    <property type="entry name" value="Mur_ligase_C"/>
    <property type="match status" value="1"/>
</dbReference>
<dbReference type="InterPro" id="IPR013221">
    <property type="entry name" value="Mur_ligase_cen"/>
</dbReference>
<dbReference type="HAMAP" id="MF_00046">
    <property type="entry name" value="MurC"/>
    <property type="match status" value="1"/>
</dbReference>
<dbReference type="Gene3D" id="3.40.1190.10">
    <property type="entry name" value="Mur-like, catalytic domain"/>
    <property type="match status" value="1"/>
</dbReference>
<comment type="pathway">
    <text evidence="2 14">Cell wall biogenesis; peptidoglycan biosynthesis.</text>
</comment>
<evidence type="ECO:0000256" key="10">
    <source>
        <dbReference type="ARBA" id="ARBA00022984"/>
    </source>
</evidence>
<evidence type="ECO:0000256" key="3">
    <source>
        <dbReference type="ARBA" id="ARBA00012211"/>
    </source>
</evidence>
<evidence type="ECO:0000256" key="2">
    <source>
        <dbReference type="ARBA" id="ARBA00004752"/>
    </source>
</evidence>
<name>A0A1T4Y223_9CLOT</name>
<evidence type="ECO:0000256" key="8">
    <source>
        <dbReference type="ARBA" id="ARBA00022840"/>
    </source>
</evidence>
<feature type="domain" description="Mur ligase C-terminal" evidence="16">
    <location>
        <begin position="316"/>
        <end position="445"/>
    </location>
</feature>
<dbReference type="GO" id="GO:0005524">
    <property type="term" value="F:ATP binding"/>
    <property type="evidence" value="ECO:0007669"/>
    <property type="project" value="UniProtKB-UniRule"/>
</dbReference>
<comment type="similarity">
    <text evidence="14">Belongs to the MurCDEF family.</text>
</comment>
<keyword evidence="9 14" id="KW-0133">Cell shape</keyword>
<evidence type="ECO:0000259" key="17">
    <source>
        <dbReference type="Pfam" id="PF08245"/>
    </source>
</evidence>
<comment type="function">
    <text evidence="14">Cell wall formation.</text>
</comment>
<reference evidence="19" key="1">
    <citation type="submission" date="2017-02" db="EMBL/GenBank/DDBJ databases">
        <authorList>
            <person name="Varghese N."/>
            <person name="Submissions S."/>
        </authorList>
    </citation>
    <scope>NUCLEOTIDE SEQUENCE [LARGE SCALE GENOMIC DNA]</scope>
    <source>
        <strain evidence="19">USBA 833</strain>
    </source>
</reference>
<evidence type="ECO:0000256" key="6">
    <source>
        <dbReference type="ARBA" id="ARBA00022618"/>
    </source>
</evidence>
<dbReference type="InterPro" id="IPR005758">
    <property type="entry name" value="UDP-N-AcMur_Ala_ligase_MurC"/>
</dbReference>
<dbReference type="GO" id="GO:0008763">
    <property type="term" value="F:UDP-N-acetylmuramate-L-alanine ligase activity"/>
    <property type="evidence" value="ECO:0007669"/>
    <property type="project" value="UniProtKB-UniRule"/>
</dbReference>
<dbReference type="Pfam" id="PF08245">
    <property type="entry name" value="Mur_ligase_M"/>
    <property type="match status" value="1"/>
</dbReference>
<dbReference type="RefSeq" id="WP_078697179.1">
    <property type="nucleotide sequence ID" value="NZ_FUYH01000018.1"/>
</dbReference>
<evidence type="ECO:0000256" key="12">
    <source>
        <dbReference type="ARBA" id="ARBA00023316"/>
    </source>
</evidence>
<feature type="binding site" evidence="14">
    <location>
        <begin position="117"/>
        <end position="123"/>
    </location>
    <ligand>
        <name>ATP</name>
        <dbReference type="ChEBI" id="CHEBI:30616"/>
    </ligand>
</feature>
<feature type="domain" description="Mur ligase N-terminal catalytic" evidence="15">
    <location>
        <begin position="12"/>
        <end position="109"/>
    </location>
</feature>
<dbReference type="SUPFAM" id="SSF53623">
    <property type="entry name" value="MurD-like peptide ligases, catalytic domain"/>
    <property type="match status" value="1"/>
</dbReference>
<keyword evidence="19" id="KW-1185">Reference proteome</keyword>
<evidence type="ECO:0000313" key="18">
    <source>
        <dbReference type="EMBL" id="SKA95381.1"/>
    </source>
</evidence>
<evidence type="ECO:0000313" key="19">
    <source>
        <dbReference type="Proteomes" id="UP000190105"/>
    </source>
</evidence>
<dbReference type="SUPFAM" id="SSF53244">
    <property type="entry name" value="MurD-like peptide ligases, peptide-binding domain"/>
    <property type="match status" value="1"/>
</dbReference>
<keyword evidence="11 14" id="KW-0131">Cell cycle</keyword>
<dbReference type="GO" id="GO:0051301">
    <property type="term" value="P:cell division"/>
    <property type="evidence" value="ECO:0007669"/>
    <property type="project" value="UniProtKB-KW"/>
</dbReference>
<evidence type="ECO:0000256" key="9">
    <source>
        <dbReference type="ARBA" id="ARBA00022960"/>
    </source>
</evidence>
<accession>A0A1T4Y223</accession>
<keyword evidence="6 14" id="KW-0132">Cell division</keyword>
<dbReference type="InterPro" id="IPR036565">
    <property type="entry name" value="Mur-like_cat_sf"/>
</dbReference>
<keyword evidence="12 14" id="KW-0961">Cell wall biogenesis/degradation</keyword>
<keyword evidence="8 14" id="KW-0067">ATP-binding</keyword>
<dbReference type="STRING" id="1147123.SAMN05443428_11819"/>
<dbReference type="Gene3D" id="3.40.50.720">
    <property type="entry name" value="NAD(P)-binding Rossmann-like Domain"/>
    <property type="match status" value="1"/>
</dbReference>
<dbReference type="GO" id="GO:0005737">
    <property type="term" value="C:cytoplasm"/>
    <property type="evidence" value="ECO:0007669"/>
    <property type="project" value="UniProtKB-SubCell"/>
</dbReference>
<keyword evidence="4 14" id="KW-0963">Cytoplasm</keyword>
<dbReference type="Pfam" id="PF01225">
    <property type="entry name" value="Mur_ligase"/>
    <property type="match status" value="1"/>
</dbReference>
<evidence type="ECO:0000256" key="13">
    <source>
        <dbReference type="ARBA" id="ARBA00047833"/>
    </source>
</evidence>
<comment type="subcellular location">
    <subcellularLocation>
        <location evidence="1 14">Cytoplasm</location>
    </subcellularLocation>
</comment>
<dbReference type="GO" id="GO:0008360">
    <property type="term" value="P:regulation of cell shape"/>
    <property type="evidence" value="ECO:0007669"/>
    <property type="project" value="UniProtKB-KW"/>
</dbReference>
<evidence type="ECO:0000259" key="15">
    <source>
        <dbReference type="Pfam" id="PF01225"/>
    </source>
</evidence>
<dbReference type="AlphaFoldDB" id="A0A1T4Y223"/>
<protein>
    <recommendedName>
        <fullName evidence="3 14">UDP-N-acetylmuramate--L-alanine ligase</fullName>
        <ecNumber evidence="3 14">6.3.2.8</ecNumber>
    </recommendedName>
    <alternativeName>
        <fullName evidence="14">UDP-N-acetylmuramoyl-L-alanine synthetase</fullName>
    </alternativeName>
</protein>
<keyword evidence="10 14" id="KW-0573">Peptidoglycan synthesis</keyword>
<dbReference type="PANTHER" id="PTHR43445">
    <property type="entry name" value="UDP-N-ACETYLMURAMATE--L-ALANINE LIGASE-RELATED"/>
    <property type="match status" value="1"/>
</dbReference>
<keyword evidence="7 14" id="KW-0547">Nucleotide-binding</keyword>
<evidence type="ECO:0000256" key="1">
    <source>
        <dbReference type="ARBA" id="ARBA00004496"/>
    </source>
</evidence>
<dbReference type="UniPathway" id="UPA00219"/>
<evidence type="ECO:0000256" key="4">
    <source>
        <dbReference type="ARBA" id="ARBA00022490"/>
    </source>
</evidence>
<dbReference type="OrthoDB" id="9804126at2"/>
<feature type="domain" description="Mur ligase central" evidence="17">
    <location>
        <begin position="115"/>
        <end position="294"/>
    </location>
</feature>
<dbReference type="SUPFAM" id="SSF51984">
    <property type="entry name" value="MurCD N-terminal domain"/>
    <property type="match status" value="1"/>
</dbReference>
<evidence type="ECO:0000256" key="5">
    <source>
        <dbReference type="ARBA" id="ARBA00022598"/>
    </source>
</evidence>
<sequence length="456" mass="50546">MFDLYNDVNKRVHFIGIGGISMSGLAEILIDYGYNVSGSDRAASRLTEKLYNLGAKIYIGHDASNVHGADIVVYTAAVKEDNPELIEAKRLNLLVMDRAEFLGEIMKKYEKGVAVSGTHGKTTTTSMISLMLLDANLDPTIMVGGEVDAIGGNVRPGKSPYFVTEACEYKKSFLKFYPYIGIILNIDADHLDCYKDIDEIHETFLSFAKLIPDEGCLIGCSEDKRVMDIMSKVACHKITYGLSSGDFSASNIAYDDKGCASFRALYNGEFFYDFKLSIPGEHNVLNALSAIACCSFLGVDKKTMFQSLINFKGTHRRFEKKGEKDGVTVIDDYAHHPAEIKATLKAAKNYPHKKLCCVFQPHTYSRTIALFDEFSKAFNDVDKLILTDIYAAREKDTGIVSSEMLCDAICKNGVDAEYIKSFDEIVDYAKKELSDGDLLITMGAGDVYKIGEEFLK</sequence>
<dbReference type="EMBL" id="FUYH01000018">
    <property type="protein sequence ID" value="SKA95381.1"/>
    <property type="molecule type" value="Genomic_DNA"/>
</dbReference>
<proteinExistence type="inferred from homology"/>
<evidence type="ECO:0000259" key="16">
    <source>
        <dbReference type="Pfam" id="PF02875"/>
    </source>
</evidence>
<dbReference type="InterPro" id="IPR050061">
    <property type="entry name" value="MurCDEF_pg_biosynth"/>
</dbReference>
<comment type="catalytic activity">
    <reaction evidence="13 14">
        <text>UDP-N-acetyl-alpha-D-muramate + L-alanine + ATP = UDP-N-acetyl-alpha-D-muramoyl-L-alanine + ADP + phosphate + H(+)</text>
        <dbReference type="Rhea" id="RHEA:23372"/>
        <dbReference type="ChEBI" id="CHEBI:15378"/>
        <dbReference type="ChEBI" id="CHEBI:30616"/>
        <dbReference type="ChEBI" id="CHEBI:43474"/>
        <dbReference type="ChEBI" id="CHEBI:57972"/>
        <dbReference type="ChEBI" id="CHEBI:70757"/>
        <dbReference type="ChEBI" id="CHEBI:83898"/>
        <dbReference type="ChEBI" id="CHEBI:456216"/>
        <dbReference type="EC" id="6.3.2.8"/>
    </reaction>
</comment>
<dbReference type="Gene3D" id="3.90.190.20">
    <property type="entry name" value="Mur ligase, C-terminal domain"/>
    <property type="match status" value="1"/>
</dbReference>
<dbReference type="NCBIfam" id="TIGR01082">
    <property type="entry name" value="murC"/>
    <property type="match status" value="1"/>
</dbReference>
<gene>
    <name evidence="14" type="primary">murC</name>
    <name evidence="18" type="ORF">SAMN05443428_11819</name>
</gene>
<dbReference type="InterPro" id="IPR000713">
    <property type="entry name" value="Mur_ligase_N"/>
</dbReference>
<dbReference type="GO" id="GO:0071555">
    <property type="term" value="P:cell wall organization"/>
    <property type="evidence" value="ECO:0007669"/>
    <property type="project" value="UniProtKB-KW"/>
</dbReference>
<evidence type="ECO:0000256" key="7">
    <source>
        <dbReference type="ARBA" id="ARBA00022741"/>
    </source>
</evidence>